<evidence type="ECO:0000256" key="3">
    <source>
        <dbReference type="ARBA" id="ARBA00023163"/>
    </source>
</evidence>
<dbReference type="InterPro" id="IPR001647">
    <property type="entry name" value="HTH_TetR"/>
</dbReference>
<keyword evidence="3" id="KW-0804">Transcription</keyword>
<comment type="caution">
    <text evidence="6">The sequence shown here is derived from an EMBL/GenBank/DDBJ whole genome shotgun (WGS) entry which is preliminary data.</text>
</comment>
<evidence type="ECO:0000259" key="5">
    <source>
        <dbReference type="PROSITE" id="PS50977"/>
    </source>
</evidence>
<dbReference type="AlphaFoldDB" id="A0A839QQ16"/>
<protein>
    <submittedName>
        <fullName evidence="6">AcrR family transcriptional regulator</fullName>
    </submittedName>
</protein>
<evidence type="ECO:0000256" key="2">
    <source>
        <dbReference type="ARBA" id="ARBA00023125"/>
    </source>
</evidence>
<dbReference type="InterPro" id="IPR036271">
    <property type="entry name" value="Tet_transcr_reg_TetR-rel_C_sf"/>
</dbReference>
<dbReference type="EMBL" id="JACHVS010000002">
    <property type="protein sequence ID" value="MBB2996844.1"/>
    <property type="molecule type" value="Genomic_DNA"/>
</dbReference>
<sequence>MTDSGLGRKRLSRGALTGSSIALATLRLLDEKGTAGFTLPALGRALGADQTAVYRHYAHKDDIVLAVADLLLEEVLDGYHPAPCWRAAIADLSRRIREVYKRHPAAGSLSGSRTTGRTGEKQLVEAFLAAIIDAGFEGQEAALYYRVAADFSLFWAGGHAGYLALDPDRQFTDESSWTREYFNADPQLHPRTAQTKQHLAEVGFDEIFETALALMLDGIEVRAPKPCTCTSTDHPTIRPRHSRA</sequence>
<dbReference type="InterPro" id="IPR009057">
    <property type="entry name" value="Homeodomain-like_sf"/>
</dbReference>
<dbReference type="Gene3D" id="1.10.10.60">
    <property type="entry name" value="Homeodomain-like"/>
    <property type="match status" value="1"/>
</dbReference>
<proteinExistence type="predicted"/>
<reference evidence="6 7" key="1">
    <citation type="submission" date="2020-08" db="EMBL/GenBank/DDBJ databases">
        <title>Sequencing the genomes of 1000 actinobacteria strains.</title>
        <authorList>
            <person name="Klenk H.-P."/>
        </authorList>
    </citation>
    <scope>NUCLEOTIDE SEQUENCE [LARGE SCALE GENOMIC DNA]</scope>
    <source>
        <strain evidence="6 7">DSM 22826</strain>
    </source>
</reference>
<evidence type="ECO:0000313" key="7">
    <source>
        <dbReference type="Proteomes" id="UP000523000"/>
    </source>
</evidence>
<feature type="domain" description="HTH tetR-type" evidence="5">
    <location>
        <begin position="15"/>
        <end position="75"/>
    </location>
</feature>
<accession>A0A839QQ16</accession>
<dbReference type="Pfam" id="PF02909">
    <property type="entry name" value="TetR_C_1"/>
    <property type="match status" value="1"/>
</dbReference>
<dbReference type="Gene3D" id="1.10.357.10">
    <property type="entry name" value="Tetracycline Repressor, domain 2"/>
    <property type="match status" value="1"/>
</dbReference>
<dbReference type="RefSeq" id="WP_183512413.1">
    <property type="nucleotide sequence ID" value="NZ_BAABGK010000111.1"/>
</dbReference>
<dbReference type="SUPFAM" id="SSF46689">
    <property type="entry name" value="Homeodomain-like"/>
    <property type="match status" value="1"/>
</dbReference>
<keyword evidence="7" id="KW-1185">Reference proteome</keyword>
<evidence type="ECO:0000256" key="4">
    <source>
        <dbReference type="PROSITE-ProRule" id="PRU00335"/>
    </source>
</evidence>
<dbReference type="SUPFAM" id="SSF48498">
    <property type="entry name" value="Tetracyclin repressor-like, C-terminal domain"/>
    <property type="match status" value="1"/>
</dbReference>
<keyword evidence="1" id="KW-0805">Transcription regulation</keyword>
<feature type="DNA-binding region" description="H-T-H motif" evidence="4">
    <location>
        <begin position="38"/>
        <end position="57"/>
    </location>
</feature>
<gene>
    <name evidence="6" type="ORF">E9229_003091</name>
</gene>
<organism evidence="6 7">
    <name type="scientific">Paeniglutamicibacter cryotolerans</name>
    <dbReference type="NCBI Taxonomy" id="670079"/>
    <lineage>
        <taxon>Bacteria</taxon>
        <taxon>Bacillati</taxon>
        <taxon>Actinomycetota</taxon>
        <taxon>Actinomycetes</taxon>
        <taxon>Micrococcales</taxon>
        <taxon>Micrococcaceae</taxon>
        <taxon>Paeniglutamicibacter</taxon>
    </lineage>
</organism>
<evidence type="ECO:0000256" key="1">
    <source>
        <dbReference type="ARBA" id="ARBA00023015"/>
    </source>
</evidence>
<name>A0A839QQ16_9MICC</name>
<dbReference type="PROSITE" id="PS50977">
    <property type="entry name" value="HTH_TETR_2"/>
    <property type="match status" value="1"/>
</dbReference>
<evidence type="ECO:0000313" key="6">
    <source>
        <dbReference type="EMBL" id="MBB2996844.1"/>
    </source>
</evidence>
<dbReference type="GO" id="GO:0003677">
    <property type="term" value="F:DNA binding"/>
    <property type="evidence" value="ECO:0007669"/>
    <property type="project" value="UniProtKB-UniRule"/>
</dbReference>
<dbReference type="Proteomes" id="UP000523000">
    <property type="component" value="Unassembled WGS sequence"/>
</dbReference>
<dbReference type="GO" id="GO:0045892">
    <property type="term" value="P:negative regulation of DNA-templated transcription"/>
    <property type="evidence" value="ECO:0007669"/>
    <property type="project" value="InterPro"/>
</dbReference>
<dbReference type="Pfam" id="PF00440">
    <property type="entry name" value="TetR_N"/>
    <property type="match status" value="1"/>
</dbReference>
<dbReference type="InterPro" id="IPR004111">
    <property type="entry name" value="Repressor_TetR_C"/>
</dbReference>
<keyword evidence="2 4" id="KW-0238">DNA-binding</keyword>